<reference evidence="1 2" key="1">
    <citation type="submission" date="2014-04" db="EMBL/GenBank/DDBJ databases">
        <authorList>
            <consortium name="DOE Joint Genome Institute"/>
            <person name="Kuo A."/>
            <person name="Kohler A."/>
            <person name="Costa M.D."/>
            <person name="Nagy L.G."/>
            <person name="Floudas D."/>
            <person name="Copeland A."/>
            <person name="Barry K.W."/>
            <person name="Cichocki N."/>
            <person name="Veneault-Fourrey C."/>
            <person name="LaButti K."/>
            <person name="Lindquist E.A."/>
            <person name="Lipzen A."/>
            <person name="Lundell T."/>
            <person name="Morin E."/>
            <person name="Murat C."/>
            <person name="Sun H."/>
            <person name="Tunlid A."/>
            <person name="Henrissat B."/>
            <person name="Grigoriev I.V."/>
            <person name="Hibbett D.S."/>
            <person name="Martin F."/>
            <person name="Nordberg H.P."/>
            <person name="Cantor M.N."/>
            <person name="Hua S.X."/>
        </authorList>
    </citation>
    <scope>NUCLEOTIDE SEQUENCE [LARGE SCALE GENOMIC DNA]</scope>
    <source>
        <strain evidence="1 2">Marx 270</strain>
    </source>
</reference>
<keyword evidence="2" id="KW-1185">Reference proteome</keyword>
<dbReference type="InParanoid" id="A0A0C3NH99"/>
<protein>
    <submittedName>
        <fullName evidence="1">Uncharacterized protein</fullName>
    </submittedName>
</protein>
<reference evidence="2" key="2">
    <citation type="submission" date="2015-01" db="EMBL/GenBank/DDBJ databases">
        <title>Evolutionary Origins and Diversification of the Mycorrhizal Mutualists.</title>
        <authorList>
            <consortium name="DOE Joint Genome Institute"/>
            <consortium name="Mycorrhizal Genomics Consortium"/>
            <person name="Kohler A."/>
            <person name="Kuo A."/>
            <person name="Nagy L.G."/>
            <person name="Floudas D."/>
            <person name="Copeland A."/>
            <person name="Barry K.W."/>
            <person name="Cichocki N."/>
            <person name="Veneault-Fourrey C."/>
            <person name="LaButti K."/>
            <person name="Lindquist E.A."/>
            <person name="Lipzen A."/>
            <person name="Lundell T."/>
            <person name="Morin E."/>
            <person name="Murat C."/>
            <person name="Riley R."/>
            <person name="Ohm R."/>
            <person name="Sun H."/>
            <person name="Tunlid A."/>
            <person name="Henrissat B."/>
            <person name="Grigoriev I.V."/>
            <person name="Hibbett D.S."/>
            <person name="Martin F."/>
        </authorList>
    </citation>
    <scope>NUCLEOTIDE SEQUENCE [LARGE SCALE GENOMIC DNA]</scope>
    <source>
        <strain evidence="2">Marx 270</strain>
    </source>
</reference>
<proteinExistence type="predicted"/>
<dbReference type="EMBL" id="KN831996">
    <property type="protein sequence ID" value="KIO00395.1"/>
    <property type="molecule type" value="Genomic_DNA"/>
</dbReference>
<sequence length="83" mass="9482">MRGILVSAYWLLQGNRLASTYPLEKRCMPSSYHQAVAPLGALEWRSEPNDELRAVIVRTSLIDDIHCLKFQTRRLATTVLLRA</sequence>
<dbReference type="AlphaFoldDB" id="A0A0C3NH99"/>
<accession>A0A0C3NH99</accession>
<dbReference type="Proteomes" id="UP000054217">
    <property type="component" value="Unassembled WGS sequence"/>
</dbReference>
<organism evidence="1 2">
    <name type="scientific">Pisolithus tinctorius Marx 270</name>
    <dbReference type="NCBI Taxonomy" id="870435"/>
    <lineage>
        <taxon>Eukaryota</taxon>
        <taxon>Fungi</taxon>
        <taxon>Dikarya</taxon>
        <taxon>Basidiomycota</taxon>
        <taxon>Agaricomycotina</taxon>
        <taxon>Agaricomycetes</taxon>
        <taxon>Agaricomycetidae</taxon>
        <taxon>Boletales</taxon>
        <taxon>Sclerodermatineae</taxon>
        <taxon>Pisolithaceae</taxon>
        <taxon>Pisolithus</taxon>
    </lineage>
</organism>
<gene>
    <name evidence="1" type="ORF">M404DRAFT_1003848</name>
</gene>
<evidence type="ECO:0000313" key="1">
    <source>
        <dbReference type="EMBL" id="KIO00395.1"/>
    </source>
</evidence>
<dbReference type="OrthoDB" id="10586586at2759"/>
<dbReference type="HOGENOM" id="CLU_2543501_0_0_1"/>
<evidence type="ECO:0000313" key="2">
    <source>
        <dbReference type="Proteomes" id="UP000054217"/>
    </source>
</evidence>
<name>A0A0C3NH99_PISTI</name>